<reference evidence="7" key="1">
    <citation type="submission" date="2016-10" db="EMBL/GenBank/DDBJ databases">
        <authorList>
            <person name="Varghese N."/>
            <person name="Submissions S."/>
        </authorList>
    </citation>
    <scope>NUCLEOTIDE SEQUENCE [LARGE SCALE GENOMIC DNA]</scope>
    <source>
        <strain evidence="7">DSM 45422</strain>
    </source>
</reference>
<dbReference type="Pfam" id="PF01040">
    <property type="entry name" value="UbiA"/>
    <property type="match status" value="1"/>
</dbReference>
<feature type="transmembrane region" description="Helical" evidence="5">
    <location>
        <begin position="172"/>
        <end position="189"/>
    </location>
</feature>
<dbReference type="GO" id="GO:0016020">
    <property type="term" value="C:membrane"/>
    <property type="evidence" value="ECO:0007669"/>
    <property type="project" value="UniProtKB-SubCell"/>
</dbReference>
<dbReference type="CDD" id="cd13963">
    <property type="entry name" value="PT_UbiA_2"/>
    <property type="match status" value="1"/>
</dbReference>
<keyword evidence="6" id="KW-0808">Transferase</keyword>
<feature type="transmembrane region" description="Helical" evidence="5">
    <location>
        <begin position="284"/>
        <end position="301"/>
    </location>
</feature>
<feature type="transmembrane region" description="Helical" evidence="5">
    <location>
        <begin position="147"/>
        <end position="166"/>
    </location>
</feature>
<feature type="transmembrane region" description="Helical" evidence="5">
    <location>
        <begin position="217"/>
        <end position="235"/>
    </location>
</feature>
<dbReference type="RefSeq" id="WP_091152403.1">
    <property type="nucleotide sequence ID" value="NZ_FNOT01000003.1"/>
</dbReference>
<sequence>MSAVAEERAPRQTSAGAVTGLLRAMRPRHWTKNLLVLVPLLPAGSALRQVDPLDVLLAFAAFCLISSSVYLVNDARDVESDRAHPVKRYRPLAAGVVPIPLAVVAAVVLAAAAFALSAAVNVPLLVTVATYYGIQLAYCFGLKHEPVLELACVASGFMLRALAGGVAVDIPLSSWFLLTAAFGSLYMAAGKRYGEARMGERTGARVRRVVQRYTMTFLRFVWTLSATVVVLTYSLWSFEVSQRTESVFSAVSVVPFTLAILRFGINVDAGTAEEPDEIVVHDRVLLALGLLWAVLFAAAVYL</sequence>
<dbReference type="NCBIfam" id="NF008978">
    <property type="entry name" value="PRK12324.1-4"/>
    <property type="match status" value="1"/>
</dbReference>
<proteinExistence type="predicted"/>
<dbReference type="Proteomes" id="UP000198921">
    <property type="component" value="Unassembled WGS sequence"/>
</dbReference>
<keyword evidence="2 5" id="KW-0812">Transmembrane</keyword>
<protein>
    <submittedName>
        <fullName evidence="6">Decaprenyl-phosphate phosphoribosyltransferase</fullName>
    </submittedName>
</protein>
<feature type="transmembrane region" description="Helical" evidence="5">
    <location>
        <begin position="122"/>
        <end position="140"/>
    </location>
</feature>
<keyword evidence="4 5" id="KW-0472">Membrane</keyword>
<feature type="transmembrane region" description="Helical" evidence="5">
    <location>
        <begin position="92"/>
        <end position="116"/>
    </location>
</feature>
<name>A0A1H3EC30_9ACTN</name>
<feature type="transmembrane region" description="Helical" evidence="5">
    <location>
        <begin position="53"/>
        <end position="72"/>
    </location>
</feature>
<feature type="transmembrane region" description="Helical" evidence="5">
    <location>
        <begin position="247"/>
        <end position="264"/>
    </location>
</feature>
<organism evidence="6 7">
    <name type="scientific">Geodermatophilus africanus</name>
    <dbReference type="NCBI Taxonomy" id="1137993"/>
    <lineage>
        <taxon>Bacteria</taxon>
        <taxon>Bacillati</taxon>
        <taxon>Actinomycetota</taxon>
        <taxon>Actinomycetes</taxon>
        <taxon>Geodermatophilales</taxon>
        <taxon>Geodermatophilaceae</taxon>
        <taxon>Geodermatophilus</taxon>
    </lineage>
</organism>
<dbReference type="OrthoDB" id="9803632at2"/>
<gene>
    <name evidence="6" type="ORF">SAMN05660209_01137</name>
</gene>
<evidence type="ECO:0000313" key="7">
    <source>
        <dbReference type="Proteomes" id="UP000198921"/>
    </source>
</evidence>
<dbReference type="InterPro" id="IPR000537">
    <property type="entry name" value="UbiA_prenyltransferase"/>
</dbReference>
<evidence type="ECO:0000256" key="3">
    <source>
        <dbReference type="ARBA" id="ARBA00022989"/>
    </source>
</evidence>
<dbReference type="GO" id="GO:0016765">
    <property type="term" value="F:transferase activity, transferring alkyl or aryl (other than methyl) groups"/>
    <property type="evidence" value="ECO:0007669"/>
    <property type="project" value="InterPro"/>
</dbReference>
<evidence type="ECO:0000256" key="5">
    <source>
        <dbReference type="SAM" id="Phobius"/>
    </source>
</evidence>
<keyword evidence="3 5" id="KW-1133">Transmembrane helix</keyword>
<keyword evidence="6" id="KW-0328">Glycosyltransferase</keyword>
<evidence type="ECO:0000256" key="1">
    <source>
        <dbReference type="ARBA" id="ARBA00004141"/>
    </source>
</evidence>
<accession>A0A1H3EC30</accession>
<dbReference type="GO" id="GO:0016757">
    <property type="term" value="F:glycosyltransferase activity"/>
    <property type="evidence" value="ECO:0007669"/>
    <property type="project" value="UniProtKB-KW"/>
</dbReference>
<keyword evidence="7" id="KW-1185">Reference proteome</keyword>
<comment type="subcellular location">
    <subcellularLocation>
        <location evidence="1">Membrane</location>
        <topology evidence="1">Multi-pass membrane protein</topology>
    </subcellularLocation>
</comment>
<evidence type="ECO:0000313" key="6">
    <source>
        <dbReference type="EMBL" id="SDX76312.1"/>
    </source>
</evidence>
<evidence type="ECO:0000256" key="2">
    <source>
        <dbReference type="ARBA" id="ARBA00022692"/>
    </source>
</evidence>
<dbReference type="AlphaFoldDB" id="A0A1H3EC30"/>
<dbReference type="InterPro" id="IPR044878">
    <property type="entry name" value="UbiA_sf"/>
</dbReference>
<dbReference type="STRING" id="1137993.SAMN05660209_01137"/>
<dbReference type="EMBL" id="FNOT01000003">
    <property type="protein sequence ID" value="SDX76312.1"/>
    <property type="molecule type" value="Genomic_DNA"/>
</dbReference>
<feature type="transmembrane region" description="Helical" evidence="5">
    <location>
        <begin position="30"/>
        <end position="47"/>
    </location>
</feature>
<evidence type="ECO:0000256" key="4">
    <source>
        <dbReference type="ARBA" id="ARBA00023136"/>
    </source>
</evidence>
<dbReference type="Gene3D" id="1.10.357.140">
    <property type="entry name" value="UbiA prenyltransferase"/>
    <property type="match status" value="1"/>
</dbReference>